<evidence type="ECO:0000313" key="4">
    <source>
        <dbReference type="Proteomes" id="UP001220324"/>
    </source>
</evidence>
<dbReference type="AlphaFoldDB" id="A0AAD6GHZ1"/>
<dbReference type="EMBL" id="JAQIZZ010000003">
    <property type="protein sequence ID" value="KAJ5545983.1"/>
    <property type="molecule type" value="Genomic_DNA"/>
</dbReference>
<dbReference type="GO" id="GO:0005737">
    <property type="term" value="C:cytoplasm"/>
    <property type="evidence" value="ECO:0007669"/>
    <property type="project" value="TreeGrafter"/>
</dbReference>
<dbReference type="Gene3D" id="3.40.50.1820">
    <property type="entry name" value="alpha/beta hydrolase"/>
    <property type="match status" value="1"/>
</dbReference>
<reference evidence="3 4" key="1">
    <citation type="journal article" date="2023" name="IMA Fungus">
        <title>Comparative genomic study of the Penicillium genus elucidates a diverse pangenome and 15 lateral gene transfer events.</title>
        <authorList>
            <person name="Petersen C."/>
            <person name="Sorensen T."/>
            <person name="Nielsen M.R."/>
            <person name="Sondergaard T.E."/>
            <person name="Sorensen J.L."/>
            <person name="Fitzpatrick D.A."/>
            <person name="Frisvad J.C."/>
            <person name="Nielsen K.L."/>
        </authorList>
    </citation>
    <scope>NUCLEOTIDE SEQUENCE [LARGE SCALE GENOMIC DNA]</scope>
    <source>
        <strain evidence="3 4">IBT 35679</strain>
    </source>
</reference>
<dbReference type="GO" id="GO:0072330">
    <property type="term" value="P:monocarboxylic acid biosynthetic process"/>
    <property type="evidence" value="ECO:0007669"/>
    <property type="project" value="UniProtKB-ARBA"/>
</dbReference>
<evidence type="ECO:0000256" key="1">
    <source>
        <dbReference type="ARBA" id="ARBA00006499"/>
    </source>
</evidence>
<evidence type="ECO:0000259" key="2">
    <source>
        <dbReference type="Pfam" id="PF02230"/>
    </source>
</evidence>
<name>A0AAD6GHZ1_9EURO</name>
<keyword evidence="4" id="KW-1185">Reference proteome</keyword>
<dbReference type="Pfam" id="PF02230">
    <property type="entry name" value="Abhydrolase_2"/>
    <property type="match status" value="1"/>
</dbReference>
<dbReference type="PANTHER" id="PTHR10655">
    <property type="entry name" value="LYSOPHOSPHOLIPASE-RELATED"/>
    <property type="match status" value="1"/>
</dbReference>
<gene>
    <name evidence="3" type="ORF">N7494_003568</name>
</gene>
<dbReference type="InterPro" id="IPR029058">
    <property type="entry name" value="AB_hydrolase_fold"/>
</dbReference>
<accession>A0AAD6GHZ1</accession>
<dbReference type="InterPro" id="IPR003140">
    <property type="entry name" value="PLipase/COase/thioEstase"/>
</dbReference>
<proteinExistence type="inferred from homology"/>
<protein>
    <recommendedName>
        <fullName evidence="2">Phospholipase/carboxylesterase/thioesterase domain-containing protein</fullName>
    </recommendedName>
</protein>
<dbReference type="GO" id="GO:0017000">
    <property type="term" value="P:antibiotic biosynthetic process"/>
    <property type="evidence" value="ECO:0007669"/>
    <property type="project" value="UniProtKB-ARBA"/>
</dbReference>
<evidence type="ECO:0000313" key="3">
    <source>
        <dbReference type="EMBL" id="KAJ5545983.1"/>
    </source>
</evidence>
<feature type="domain" description="Phospholipase/carboxylesterase/thioesterase" evidence="2">
    <location>
        <begin position="6"/>
        <end position="165"/>
    </location>
</feature>
<dbReference type="SUPFAM" id="SSF53474">
    <property type="entry name" value="alpha/beta-Hydrolases"/>
    <property type="match status" value="1"/>
</dbReference>
<comment type="caution">
    <text evidence="3">The sequence shown here is derived from an EMBL/GenBank/DDBJ whole genome shotgun (WGS) entry which is preliminary data.</text>
</comment>
<dbReference type="InterPro" id="IPR050565">
    <property type="entry name" value="LYPA1-2/EST-like"/>
</dbReference>
<sequence>MQFPEPHVQAPRSEHAHTAILLHGRGSDGPEFAEELFSSMTSQGKNLSDSLPSFRWVFPTSGDRWSARFQEDMPSWFDAYSLEDIGAKQELQVDGLRESVLYMLALLDREIEKVGGDPRRVYLGGISQGMATALWTLFCTPGRFQGPLGGFLGFCGWLPYAGQAEDLIKGISNSPSGSDVPSKQRQVSHLFLDVIASPNIPHINENTDLSVLSTAILLSHGSDDKWVPVELGRQAARVLQGLNLATECYEFTGAEGDGHWIAEPEGFDQIVTFIQKQVEHNH</sequence>
<dbReference type="Proteomes" id="UP001220324">
    <property type="component" value="Unassembled WGS sequence"/>
</dbReference>
<dbReference type="GO" id="GO:0052689">
    <property type="term" value="F:carboxylic ester hydrolase activity"/>
    <property type="evidence" value="ECO:0007669"/>
    <property type="project" value="TreeGrafter"/>
</dbReference>
<organism evidence="3 4">
    <name type="scientific">Penicillium frequentans</name>
    <dbReference type="NCBI Taxonomy" id="3151616"/>
    <lineage>
        <taxon>Eukaryota</taxon>
        <taxon>Fungi</taxon>
        <taxon>Dikarya</taxon>
        <taxon>Ascomycota</taxon>
        <taxon>Pezizomycotina</taxon>
        <taxon>Eurotiomycetes</taxon>
        <taxon>Eurotiomycetidae</taxon>
        <taxon>Eurotiales</taxon>
        <taxon>Aspergillaceae</taxon>
        <taxon>Penicillium</taxon>
    </lineage>
</organism>
<dbReference type="GO" id="GO:0008474">
    <property type="term" value="F:palmitoyl-(protein) hydrolase activity"/>
    <property type="evidence" value="ECO:0007669"/>
    <property type="project" value="TreeGrafter"/>
</dbReference>
<comment type="similarity">
    <text evidence="1">Belongs to the AB hydrolase superfamily. AB hydrolase 2 family.</text>
</comment>
<dbReference type="PANTHER" id="PTHR10655:SF63">
    <property type="entry name" value="PHOSPHOLIPASE_CARBOXYLESTERASE_THIOESTERASE DOMAIN-CONTAINING PROTEIN"/>
    <property type="match status" value="1"/>
</dbReference>